<dbReference type="SUPFAM" id="SSF50044">
    <property type="entry name" value="SH3-domain"/>
    <property type="match status" value="1"/>
</dbReference>
<dbReference type="PANTHER" id="PTHR45834:SF3">
    <property type="entry name" value="RHO GUANINE NUCLEOTIDE EXCHANGE FACTOR 3, ISOFORM L"/>
    <property type="match status" value="1"/>
</dbReference>
<dbReference type="InterPro" id="IPR036028">
    <property type="entry name" value="SH3-like_dom_sf"/>
</dbReference>
<organism evidence="6 7">
    <name type="scientific">Megaselia scalaris</name>
    <name type="common">Humpbacked fly</name>
    <name type="synonym">Phora scalaris</name>
    <dbReference type="NCBI Taxonomy" id="36166"/>
    <lineage>
        <taxon>Eukaryota</taxon>
        <taxon>Metazoa</taxon>
        <taxon>Ecdysozoa</taxon>
        <taxon>Arthropoda</taxon>
        <taxon>Hexapoda</taxon>
        <taxon>Insecta</taxon>
        <taxon>Pterygota</taxon>
        <taxon>Neoptera</taxon>
        <taxon>Endopterygota</taxon>
        <taxon>Diptera</taxon>
        <taxon>Brachycera</taxon>
        <taxon>Muscomorpha</taxon>
        <taxon>Platypezoidea</taxon>
        <taxon>Phoridae</taxon>
        <taxon>Megaseliini</taxon>
        <taxon>Megaselia</taxon>
    </lineage>
</organism>
<evidence type="ECO:0000256" key="2">
    <source>
        <dbReference type="PROSITE-ProRule" id="PRU00192"/>
    </source>
</evidence>
<evidence type="ECO:0000259" key="4">
    <source>
        <dbReference type="PROSITE" id="PS50002"/>
    </source>
</evidence>
<proteinExistence type="predicted"/>
<dbReference type="SMART" id="SM00325">
    <property type="entry name" value="RhoGEF"/>
    <property type="match status" value="1"/>
</dbReference>
<name>T1GNJ1_MEGSC</name>
<feature type="domain" description="SH3" evidence="4">
    <location>
        <begin position="174"/>
        <end position="245"/>
    </location>
</feature>
<keyword evidence="1 2" id="KW-0728">SH3 domain</keyword>
<accession>T1GNJ1</accession>
<dbReference type="Gene3D" id="2.30.30.40">
    <property type="entry name" value="SH3 Domains"/>
    <property type="match status" value="1"/>
</dbReference>
<dbReference type="PROSITE" id="PS50002">
    <property type="entry name" value="SH3"/>
    <property type="match status" value="1"/>
</dbReference>
<dbReference type="CDD" id="cd00174">
    <property type="entry name" value="SH3"/>
    <property type="match status" value="1"/>
</dbReference>
<dbReference type="Gene3D" id="2.30.29.30">
    <property type="entry name" value="Pleckstrin-homology domain (PH domain)/Phosphotyrosine-binding domain (PTB)"/>
    <property type="match status" value="1"/>
</dbReference>
<evidence type="ECO:0000313" key="7">
    <source>
        <dbReference type="Proteomes" id="UP000015102"/>
    </source>
</evidence>
<dbReference type="STRING" id="36166.T1GNJ1"/>
<feature type="compositionally biased region" description="Low complexity" evidence="3">
    <location>
        <begin position="772"/>
        <end position="790"/>
    </location>
</feature>
<feature type="domain" description="DH" evidence="5">
    <location>
        <begin position="341"/>
        <end position="530"/>
    </location>
</feature>
<dbReference type="Pfam" id="PF00018">
    <property type="entry name" value="SH3_1"/>
    <property type="match status" value="1"/>
</dbReference>
<dbReference type="Pfam" id="PF00621">
    <property type="entry name" value="RhoGEF"/>
    <property type="match status" value="1"/>
</dbReference>
<dbReference type="InterPro" id="IPR055251">
    <property type="entry name" value="SOS1_NGEF_PH"/>
</dbReference>
<dbReference type="SUPFAM" id="SSF48065">
    <property type="entry name" value="DBL homology domain (DH-domain)"/>
    <property type="match status" value="1"/>
</dbReference>
<evidence type="ECO:0008006" key="8">
    <source>
        <dbReference type="Google" id="ProtNLM"/>
    </source>
</evidence>
<dbReference type="InterPro" id="IPR053086">
    <property type="entry name" value="RhoGEF_domain"/>
</dbReference>
<feature type="region of interest" description="Disordered" evidence="3">
    <location>
        <begin position="693"/>
        <end position="790"/>
    </location>
</feature>
<feature type="compositionally biased region" description="Basic residues" evidence="3">
    <location>
        <begin position="712"/>
        <end position="724"/>
    </location>
</feature>
<keyword evidence="7" id="KW-1185">Reference proteome</keyword>
<dbReference type="AlphaFoldDB" id="T1GNJ1"/>
<dbReference type="PANTHER" id="PTHR45834">
    <property type="entry name" value="RHO GUANINE NUCLEOTIDE EXCHANGE FACTOR 9-RELATED"/>
    <property type="match status" value="1"/>
</dbReference>
<reference evidence="7" key="1">
    <citation type="submission" date="2013-02" db="EMBL/GenBank/DDBJ databases">
        <authorList>
            <person name="Hughes D."/>
        </authorList>
    </citation>
    <scope>NUCLEOTIDE SEQUENCE</scope>
    <source>
        <strain>Durham</strain>
        <strain evidence="7">NC isolate 2 -- Noor lab</strain>
    </source>
</reference>
<dbReference type="PROSITE" id="PS50010">
    <property type="entry name" value="DH_2"/>
    <property type="match status" value="1"/>
</dbReference>
<feature type="region of interest" description="Disordered" evidence="3">
    <location>
        <begin position="1"/>
        <end position="84"/>
    </location>
</feature>
<dbReference type="SMART" id="SM00326">
    <property type="entry name" value="SH3"/>
    <property type="match status" value="1"/>
</dbReference>
<protein>
    <recommendedName>
        <fullName evidence="8">DH domain-containing protein</fullName>
    </recommendedName>
</protein>
<dbReference type="InterPro" id="IPR035899">
    <property type="entry name" value="DBL_dom_sf"/>
</dbReference>
<dbReference type="InterPro" id="IPR000219">
    <property type="entry name" value="DH_dom"/>
</dbReference>
<evidence type="ECO:0000259" key="5">
    <source>
        <dbReference type="PROSITE" id="PS50010"/>
    </source>
</evidence>
<dbReference type="OMA" id="HITTITV"/>
<evidence type="ECO:0000256" key="3">
    <source>
        <dbReference type="SAM" id="MobiDB-lite"/>
    </source>
</evidence>
<dbReference type="GO" id="GO:0005085">
    <property type="term" value="F:guanyl-nucleotide exchange factor activity"/>
    <property type="evidence" value="ECO:0007669"/>
    <property type="project" value="InterPro"/>
</dbReference>
<feature type="compositionally biased region" description="Polar residues" evidence="3">
    <location>
        <begin position="725"/>
        <end position="735"/>
    </location>
</feature>
<dbReference type="Pfam" id="PF22697">
    <property type="entry name" value="SOS1_NGEF_PH"/>
    <property type="match status" value="1"/>
</dbReference>
<dbReference type="InterPro" id="IPR001452">
    <property type="entry name" value="SH3_domain"/>
</dbReference>
<dbReference type="EnsemblMetazoa" id="MESCA005145-RA">
    <property type="protein sequence ID" value="MESCA005145-PA"/>
    <property type="gene ID" value="MESCA005145"/>
</dbReference>
<feature type="compositionally biased region" description="Acidic residues" evidence="3">
    <location>
        <begin position="1"/>
        <end position="11"/>
    </location>
</feature>
<dbReference type="EMBL" id="CAQQ02033646">
    <property type="status" value="NOT_ANNOTATED_CDS"/>
    <property type="molecule type" value="Genomic_DNA"/>
</dbReference>
<reference evidence="6" key="2">
    <citation type="submission" date="2015-06" db="UniProtKB">
        <authorList>
            <consortium name="EnsemblMetazoa"/>
        </authorList>
    </citation>
    <scope>IDENTIFICATION</scope>
</reference>
<dbReference type="InterPro" id="IPR011993">
    <property type="entry name" value="PH-like_dom_sf"/>
</dbReference>
<feature type="compositionally biased region" description="Low complexity" evidence="3">
    <location>
        <begin position="20"/>
        <end position="46"/>
    </location>
</feature>
<dbReference type="SUPFAM" id="SSF50729">
    <property type="entry name" value="PH domain-like"/>
    <property type="match status" value="1"/>
</dbReference>
<evidence type="ECO:0000256" key="1">
    <source>
        <dbReference type="ARBA" id="ARBA00022443"/>
    </source>
</evidence>
<evidence type="ECO:0000313" key="6">
    <source>
        <dbReference type="EnsemblMetazoa" id="MESCA005145-PA"/>
    </source>
</evidence>
<dbReference type="GO" id="GO:0005829">
    <property type="term" value="C:cytosol"/>
    <property type="evidence" value="ECO:0007669"/>
    <property type="project" value="TreeGrafter"/>
</dbReference>
<dbReference type="Gene3D" id="1.20.900.10">
    <property type="entry name" value="Dbl homology (DH) domain"/>
    <property type="match status" value="1"/>
</dbReference>
<dbReference type="CDD" id="cd00160">
    <property type="entry name" value="RhoGEF"/>
    <property type="match status" value="1"/>
</dbReference>
<sequence>MVAEDDDDDATNPESYSPTAVSAAANISPNAAPSPKSSPSHTSAAAMAGEMDSNGKYRFGPLVWRSSKERKKTNRRDKCNSGDSGIQVEIDDGYGPECIQEILMKNNRAGDKNKAVRRAFSAKVPNMSPTSSLSMKANAIKKDGGQCLEVGQKFHIRSLSQPNGLDRIQRNGYNRPIYAEVLYAFQPVGPQELLLEQGALVEILRKEKNGGPWWYGRIKHDAILEKILEKQEGWFPKDFVRILNPFVMEMENKSETAETSKPPTVPASRPCEIVAKNNENHITTITVEGIPSVDGVELEEEDVADSSYTNHLPNKPHHHQHLVKGIVRTRIHHKSASMAALTALKVLGTVFIPEMRRRIDIFSTESLNLIFSNIECIWRFQQKFLEALKLGIETDRIAKVFLEHQSEFMVYSSYCNSYPRALMELESYSRSKEAKKVLENCRAAENLPELPLSAHLLAPIQRICRYPLQLNELIKHTQETYTNVSSSNHHASPEDFDEIDSTFVDIVDTKESLDMALNAMKKVTETVNEGKRHSEHLARFQSSFESFQGPPLHFHSTRFFMQTDATRVSPNLWNNTFTLFLFDHQLIYCKKDLLKRNHFMYKGRIFLDNCRILNLPDGKIFGATVKNALRIFCESRQKWFDFKFAGGAGNGPGSATDDEDYSLDYSSDCDIYDIHQHSRRMSPAKFQKYNESLPKKPKNFQSPNDYNSSSLSRRRLGNWFRKSKSTNTTPNQSPTHMPHQPSPMTVELQQPQHSEFKVPPQPQHTQQSSMGSTTSSATTATTTSSSTTTS</sequence>
<dbReference type="EMBL" id="CAQQ02033647">
    <property type="status" value="NOT_ANNOTATED_CDS"/>
    <property type="molecule type" value="Genomic_DNA"/>
</dbReference>
<dbReference type="HOGENOM" id="CLU_011720_0_0_1"/>
<dbReference type="Proteomes" id="UP000015102">
    <property type="component" value="Unassembled WGS sequence"/>
</dbReference>